<feature type="region of interest" description="Disordered" evidence="1">
    <location>
        <begin position="1"/>
        <end position="30"/>
    </location>
</feature>
<gene>
    <name evidence="3" type="ORF">EYF88_06435</name>
</gene>
<dbReference type="InterPro" id="IPR016181">
    <property type="entry name" value="Acyl_CoA_acyltransferase"/>
</dbReference>
<dbReference type="InterPro" id="IPR000182">
    <property type="entry name" value="GNAT_dom"/>
</dbReference>
<name>A0ABY1YJV6_9RHOB</name>
<sequence length="211" mass="22288">MNISRTVRAGPSSARGCRGAGRGSGVGDMGLSFRTGSRHLRCMTRNRKARPVQIATPIPDRHLAGAARLWWGAFAPPLRGPSPPIRASHGIAAIGPGGSVAGVAGFRDHEGGLLSRPPVLARLLFRPAPPTGDLVIDGIVVDRLRHGTGRALLDAAARVARRAGRPALRAEVELRNRPAMAFYAATGFAEIGRGDFGWPWSGPVAILRRPL</sequence>
<feature type="compositionally biased region" description="Gly residues" evidence="1">
    <location>
        <begin position="18"/>
        <end position="28"/>
    </location>
</feature>
<keyword evidence="4" id="KW-1185">Reference proteome</keyword>
<organism evidence="3 4">
    <name type="scientific">Paracoccus sediminis</name>
    <dbReference type="NCBI Taxonomy" id="1214787"/>
    <lineage>
        <taxon>Bacteria</taxon>
        <taxon>Pseudomonadati</taxon>
        <taxon>Pseudomonadota</taxon>
        <taxon>Alphaproteobacteria</taxon>
        <taxon>Rhodobacterales</taxon>
        <taxon>Paracoccaceae</taxon>
        <taxon>Paracoccus</taxon>
    </lineage>
</organism>
<feature type="domain" description="N-acetyltransferase" evidence="2">
    <location>
        <begin position="52"/>
        <end position="211"/>
    </location>
</feature>
<evidence type="ECO:0000256" key="1">
    <source>
        <dbReference type="SAM" id="MobiDB-lite"/>
    </source>
</evidence>
<dbReference type="SUPFAM" id="SSF55729">
    <property type="entry name" value="Acyl-CoA N-acyltransferases (Nat)"/>
    <property type="match status" value="1"/>
</dbReference>
<dbReference type="EMBL" id="SIRL01000003">
    <property type="protein sequence ID" value="TBN51429.1"/>
    <property type="molecule type" value="Genomic_DNA"/>
</dbReference>
<accession>A0ABY1YJV6</accession>
<comment type="caution">
    <text evidence="3">The sequence shown here is derived from an EMBL/GenBank/DDBJ whole genome shotgun (WGS) entry which is preliminary data.</text>
</comment>
<dbReference type="Gene3D" id="3.40.630.30">
    <property type="match status" value="1"/>
</dbReference>
<dbReference type="PROSITE" id="PS51186">
    <property type="entry name" value="GNAT"/>
    <property type="match status" value="1"/>
</dbReference>
<evidence type="ECO:0000313" key="3">
    <source>
        <dbReference type="EMBL" id="TBN51429.1"/>
    </source>
</evidence>
<evidence type="ECO:0000259" key="2">
    <source>
        <dbReference type="PROSITE" id="PS51186"/>
    </source>
</evidence>
<reference evidence="3 4" key="1">
    <citation type="submission" date="2019-02" db="EMBL/GenBank/DDBJ databases">
        <authorList>
            <person name="Zhang G."/>
        </authorList>
    </citation>
    <scope>NUCLEOTIDE SEQUENCE [LARGE SCALE GENOMIC DNA]</scope>
    <source>
        <strain evidence="3 4">CMB17</strain>
    </source>
</reference>
<dbReference type="Proteomes" id="UP000292859">
    <property type="component" value="Unassembled WGS sequence"/>
</dbReference>
<protein>
    <submittedName>
        <fullName evidence="3">GNAT family N-acetyltransferase</fullName>
    </submittedName>
</protein>
<feature type="compositionally biased region" description="Low complexity" evidence="1">
    <location>
        <begin position="8"/>
        <end position="17"/>
    </location>
</feature>
<proteinExistence type="predicted"/>
<dbReference type="Pfam" id="PF00583">
    <property type="entry name" value="Acetyltransf_1"/>
    <property type="match status" value="1"/>
</dbReference>
<evidence type="ECO:0000313" key="4">
    <source>
        <dbReference type="Proteomes" id="UP000292859"/>
    </source>
</evidence>